<feature type="non-terminal residue" evidence="2">
    <location>
        <position position="1"/>
    </location>
</feature>
<keyword evidence="1" id="KW-0812">Transmembrane</keyword>
<keyword evidence="1" id="KW-0472">Membrane</keyword>
<gene>
    <name evidence="2" type="ORF">METZ01_LOCUS311416</name>
</gene>
<dbReference type="AlphaFoldDB" id="A0A382NFS0"/>
<sequence length="63" mass="7162">QYQLDYQNATTIGDIESTWQTYQNQANQVNDLQAQLLIYGGALGATWIINIVDALLFNRLEND</sequence>
<reference evidence="2" key="1">
    <citation type="submission" date="2018-05" db="EMBL/GenBank/DDBJ databases">
        <authorList>
            <person name="Lanie J.A."/>
            <person name="Ng W.-L."/>
            <person name="Kazmierczak K.M."/>
            <person name="Andrzejewski T.M."/>
            <person name="Davidsen T.M."/>
            <person name="Wayne K.J."/>
            <person name="Tettelin H."/>
            <person name="Glass J.I."/>
            <person name="Rusch D."/>
            <person name="Podicherti R."/>
            <person name="Tsui H.-C.T."/>
            <person name="Winkler M.E."/>
        </authorList>
    </citation>
    <scope>NUCLEOTIDE SEQUENCE</scope>
</reference>
<keyword evidence="1" id="KW-1133">Transmembrane helix</keyword>
<dbReference type="EMBL" id="UINC01099352">
    <property type="protein sequence ID" value="SVC58562.1"/>
    <property type="molecule type" value="Genomic_DNA"/>
</dbReference>
<evidence type="ECO:0000256" key="1">
    <source>
        <dbReference type="SAM" id="Phobius"/>
    </source>
</evidence>
<organism evidence="2">
    <name type="scientific">marine metagenome</name>
    <dbReference type="NCBI Taxonomy" id="408172"/>
    <lineage>
        <taxon>unclassified sequences</taxon>
        <taxon>metagenomes</taxon>
        <taxon>ecological metagenomes</taxon>
    </lineage>
</organism>
<accession>A0A382NFS0</accession>
<name>A0A382NFS0_9ZZZZ</name>
<protein>
    <submittedName>
        <fullName evidence="2">Uncharacterized protein</fullName>
    </submittedName>
</protein>
<evidence type="ECO:0000313" key="2">
    <source>
        <dbReference type="EMBL" id="SVC58562.1"/>
    </source>
</evidence>
<proteinExistence type="predicted"/>
<feature type="transmembrane region" description="Helical" evidence="1">
    <location>
        <begin position="36"/>
        <end position="57"/>
    </location>
</feature>